<dbReference type="OrthoDB" id="307768at2"/>
<evidence type="ECO:0000313" key="2">
    <source>
        <dbReference type="EMBL" id="RDY29123.1"/>
    </source>
</evidence>
<keyword evidence="1" id="KW-0472">Membrane</keyword>
<dbReference type="EMBL" id="NOJY02000003">
    <property type="protein sequence ID" value="RDY29123.1"/>
    <property type="molecule type" value="Genomic_DNA"/>
</dbReference>
<evidence type="ECO:0000313" key="3">
    <source>
        <dbReference type="Proteomes" id="UP000215694"/>
    </source>
</evidence>
<dbReference type="AlphaFoldDB" id="A0A371J8U0"/>
<comment type="caution">
    <text evidence="2">The sequence shown here is derived from an EMBL/GenBank/DDBJ whole genome shotgun (WGS) entry which is preliminary data.</text>
</comment>
<accession>A0A371J8U0</accession>
<sequence length="143" mass="15460">MNQQGFIIEIVDDNTAKMKMQRHSACAHCGKCITSSETKDIVVEVDNSIGAKVGDRVEVNMDGVRVMKATAIAYVIPLVALLAGTIVAYFVLQAIGLTSGIEIISGVVGLVSTAVAFLMIRKNDKKFRDSGEYIPKITRILVM</sequence>
<reference evidence="2 3" key="1">
    <citation type="journal article" date="2017" name="Genome Announc.">
        <title>Draft Genome Sequence of Romboutsia weinsteinii sp. nov. Strain CCRI-19649(T) Isolated from Surface Water.</title>
        <authorList>
            <person name="Maheux A.F."/>
            <person name="Boudreau D.K."/>
            <person name="Berube E."/>
            <person name="Boissinot M."/>
            <person name="Cantin P."/>
            <person name="Raymond F."/>
            <person name="Corbeil J."/>
            <person name="Omar R.F."/>
            <person name="Bergeron M.G."/>
        </authorList>
    </citation>
    <scope>NUCLEOTIDE SEQUENCE [LARGE SCALE GENOMIC DNA]</scope>
    <source>
        <strain evidence="2 3">CCRI-19649</strain>
    </source>
</reference>
<dbReference type="PIRSF" id="PIRSF004923">
    <property type="entry name" value="RseC"/>
    <property type="match status" value="1"/>
</dbReference>
<dbReference type="RefSeq" id="WP_094367883.1">
    <property type="nucleotide sequence ID" value="NZ_NOJY02000003.1"/>
</dbReference>
<gene>
    <name evidence="2" type="ORF">CHL78_002115</name>
</gene>
<feature type="transmembrane region" description="Helical" evidence="1">
    <location>
        <begin position="103"/>
        <end position="120"/>
    </location>
</feature>
<evidence type="ECO:0000256" key="1">
    <source>
        <dbReference type="SAM" id="Phobius"/>
    </source>
</evidence>
<feature type="transmembrane region" description="Helical" evidence="1">
    <location>
        <begin position="71"/>
        <end position="91"/>
    </location>
</feature>
<dbReference type="InterPro" id="IPR026268">
    <property type="entry name" value="RseC"/>
</dbReference>
<dbReference type="PANTHER" id="PTHR35867:SF1">
    <property type="entry name" value="PROTEIN RSEC"/>
    <property type="match status" value="1"/>
</dbReference>
<keyword evidence="1" id="KW-1133">Transmembrane helix</keyword>
<protein>
    <submittedName>
        <fullName evidence="2">Uncharacterized protein</fullName>
    </submittedName>
</protein>
<keyword evidence="1" id="KW-0812">Transmembrane</keyword>
<name>A0A371J8U0_9FIRM</name>
<dbReference type="InterPro" id="IPR007359">
    <property type="entry name" value="SigmaE_reg_RseC_MucC"/>
</dbReference>
<proteinExistence type="predicted"/>
<dbReference type="Pfam" id="PF04246">
    <property type="entry name" value="RseC_MucC"/>
    <property type="match status" value="1"/>
</dbReference>
<dbReference type="Proteomes" id="UP000215694">
    <property type="component" value="Unassembled WGS sequence"/>
</dbReference>
<organism evidence="2 3">
    <name type="scientific">Romboutsia weinsteinii</name>
    <dbReference type="NCBI Taxonomy" id="2020949"/>
    <lineage>
        <taxon>Bacteria</taxon>
        <taxon>Bacillati</taxon>
        <taxon>Bacillota</taxon>
        <taxon>Clostridia</taxon>
        <taxon>Peptostreptococcales</taxon>
        <taxon>Peptostreptococcaceae</taxon>
        <taxon>Romboutsia</taxon>
    </lineage>
</organism>
<dbReference type="PANTHER" id="PTHR35867">
    <property type="entry name" value="PROTEIN RSEC"/>
    <property type="match status" value="1"/>
</dbReference>
<keyword evidence="3" id="KW-1185">Reference proteome</keyword>